<dbReference type="AlphaFoldDB" id="A0A326UBD0"/>
<comment type="caution">
    <text evidence="1">The sequence shown here is derived from an EMBL/GenBank/DDBJ whole genome shotgun (WGS) entry which is preliminary data.</text>
</comment>
<dbReference type="InterPro" id="IPR036412">
    <property type="entry name" value="HAD-like_sf"/>
</dbReference>
<gene>
    <name evidence="1" type="ORF">EI42_01534</name>
</gene>
<organism evidence="1 2">
    <name type="scientific">Thermosporothrix hazakensis</name>
    <dbReference type="NCBI Taxonomy" id="644383"/>
    <lineage>
        <taxon>Bacteria</taxon>
        <taxon>Bacillati</taxon>
        <taxon>Chloroflexota</taxon>
        <taxon>Ktedonobacteria</taxon>
        <taxon>Ktedonobacterales</taxon>
        <taxon>Thermosporotrichaceae</taxon>
        <taxon>Thermosporothrix</taxon>
    </lineage>
</organism>
<dbReference type="RefSeq" id="WP_111320495.1">
    <property type="nucleotide sequence ID" value="NZ_BIFX01000001.1"/>
</dbReference>
<dbReference type="EMBL" id="QKUF01000003">
    <property type="protein sequence ID" value="PZW32988.1"/>
    <property type="molecule type" value="Genomic_DNA"/>
</dbReference>
<evidence type="ECO:0000313" key="1">
    <source>
        <dbReference type="EMBL" id="PZW32988.1"/>
    </source>
</evidence>
<dbReference type="Proteomes" id="UP000248806">
    <property type="component" value="Unassembled WGS sequence"/>
</dbReference>
<dbReference type="Gene3D" id="3.40.50.1000">
    <property type="entry name" value="HAD superfamily/HAD-like"/>
    <property type="match status" value="1"/>
</dbReference>
<keyword evidence="2" id="KW-1185">Reference proteome</keyword>
<dbReference type="Pfam" id="PF08282">
    <property type="entry name" value="Hydrolase_3"/>
    <property type="match status" value="1"/>
</dbReference>
<reference evidence="1 2" key="1">
    <citation type="submission" date="2018-06" db="EMBL/GenBank/DDBJ databases">
        <title>Genomic Encyclopedia of Archaeal and Bacterial Type Strains, Phase II (KMG-II): from individual species to whole genera.</title>
        <authorList>
            <person name="Goeker M."/>
        </authorList>
    </citation>
    <scope>NUCLEOTIDE SEQUENCE [LARGE SCALE GENOMIC DNA]</scope>
    <source>
        <strain evidence="1 2">ATCC BAA-1881</strain>
    </source>
</reference>
<proteinExistence type="predicted"/>
<sequence length="153" mass="16326">MIKLEIPERNSLELHHAVFDINGTLAVDGVAISGVAERLQKLSEHLTIHLLSAGTHDNISGLEQTLGYKIHITHRGEEKLRYVRELGPSKVVTIGNGANDSGMLRLAALGIAVVNLEGGSIKALVAADVVVASPIHAIDLLLKPKRLIATLRG</sequence>
<dbReference type="InterPro" id="IPR023214">
    <property type="entry name" value="HAD_sf"/>
</dbReference>
<accession>A0A326UBD0</accession>
<protein>
    <submittedName>
        <fullName evidence="1">Soluble P-type ATPase</fullName>
    </submittedName>
</protein>
<dbReference type="OrthoDB" id="159409at2"/>
<evidence type="ECO:0000313" key="2">
    <source>
        <dbReference type="Proteomes" id="UP000248806"/>
    </source>
</evidence>
<dbReference type="SUPFAM" id="SSF56784">
    <property type="entry name" value="HAD-like"/>
    <property type="match status" value="1"/>
</dbReference>
<name>A0A326UBD0_THEHA</name>